<dbReference type="InterPro" id="IPR044730">
    <property type="entry name" value="RNase_H-like_dom_plant"/>
</dbReference>
<dbReference type="PANTHER" id="PTHR47723">
    <property type="entry name" value="OS05G0353850 PROTEIN"/>
    <property type="match status" value="1"/>
</dbReference>
<gene>
    <name evidence="2" type="ORF">V6N11_075245</name>
</gene>
<dbReference type="SUPFAM" id="SSF53098">
    <property type="entry name" value="Ribonuclease H-like"/>
    <property type="match status" value="1"/>
</dbReference>
<name>A0ABR2R6N1_9ROSI</name>
<proteinExistence type="predicted"/>
<dbReference type="Pfam" id="PF13456">
    <property type="entry name" value="RVT_3"/>
    <property type="match status" value="1"/>
</dbReference>
<dbReference type="InterPro" id="IPR002156">
    <property type="entry name" value="RNaseH_domain"/>
</dbReference>
<dbReference type="InterPro" id="IPR012337">
    <property type="entry name" value="RNaseH-like_sf"/>
</dbReference>
<evidence type="ECO:0000313" key="2">
    <source>
        <dbReference type="EMBL" id="KAK9008347.1"/>
    </source>
</evidence>
<reference evidence="2 3" key="1">
    <citation type="journal article" date="2024" name="G3 (Bethesda)">
        <title>Genome assembly of Hibiscus sabdariffa L. provides insights into metabolisms of medicinal natural products.</title>
        <authorList>
            <person name="Kim T."/>
        </authorList>
    </citation>
    <scope>NUCLEOTIDE SEQUENCE [LARGE SCALE GENOMIC DNA]</scope>
    <source>
        <strain evidence="2">TK-2024</strain>
        <tissue evidence="2">Old leaves</tissue>
    </source>
</reference>
<dbReference type="Proteomes" id="UP001396334">
    <property type="component" value="Unassembled WGS sequence"/>
</dbReference>
<evidence type="ECO:0000313" key="3">
    <source>
        <dbReference type="Proteomes" id="UP001396334"/>
    </source>
</evidence>
<comment type="caution">
    <text evidence="2">The sequence shown here is derived from an EMBL/GenBank/DDBJ whole genome shotgun (WGS) entry which is preliminary data.</text>
</comment>
<dbReference type="InterPro" id="IPR036397">
    <property type="entry name" value="RNaseH_sf"/>
</dbReference>
<dbReference type="PANTHER" id="PTHR47723:SF13">
    <property type="entry name" value="PUTATIVE-RELATED"/>
    <property type="match status" value="1"/>
</dbReference>
<dbReference type="Gene3D" id="3.30.420.10">
    <property type="entry name" value="Ribonuclease H-like superfamily/Ribonuclease H"/>
    <property type="match status" value="1"/>
</dbReference>
<evidence type="ECO:0000259" key="1">
    <source>
        <dbReference type="Pfam" id="PF13456"/>
    </source>
</evidence>
<feature type="domain" description="RNase H type-1" evidence="1">
    <location>
        <begin position="89"/>
        <end position="209"/>
    </location>
</feature>
<protein>
    <recommendedName>
        <fullName evidence="1">RNase H type-1 domain-containing protein</fullName>
    </recommendedName>
</protein>
<dbReference type="EMBL" id="JBBPBN010000026">
    <property type="protein sequence ID" value="KAK9008347.1"/>
    <property type="molecule type" value="Genomic_DNA"/>
</dbReference>
<organism evidence="2 3">
    <name type="scientific">Hibiscus sabdariffa</name>
    <name type="common">roselle</name>
    <dbReference type="NCBI Taxonomy" id="183260"/>
    <lineage>
        <taxon>Eukaryota</taxon>
        <taxon>Viridiplantae</taxon>
        <taxon>Streptophyta</taxon>
        <taxon>Embryophyta</taxon>
        <taxon>Tracheophyta</taxon>
        <taxon>Spermatophyta</taxon>
        <taxon>Magnoliopsida</taxon>
        <taxon>eudicotyledons</taxon>
        <taxon>Gunneridae</taxon>
        <taxon>Pentapetalae</taxon>
        <taxon>rosids</taxon>
        <taxon>malvids</taxon>
        <taxon>Malvales</taxon>
        <taxon>Malvaceae</taxon>
        <taxon>Malvoideae</taxon>
        <taxon>Hibiscus</taxon>
    </lineage>
</organism>
<accession>A0ABR2R6N1</accession>
<sequence length="243" mass="26825">MTVSSKFAANAAHWPLLFPYILWNLWKRRNDTMFQVCREYRDSIYAHSVGMVALGICDSGLSRAVVVDLGTDGGVVGWQKPPHGWCKLNSDGAVCRRTSIAACGGVIRDAAGRWMLGYSKRIGVCSVLESELWRLFEGLVSAWSLRIRCLIVETDSLEAYRLVTNPTVTGGGFTLLAFIVELASHNWEIRFRHVHRGGNVLADRMAKMALDSDLIVHRFLDPPLDCSGLVVEDAAVADGVSPF</sequence>
<dbReference type="CDD" id="cd06222">
    <property type="entry name" value="RNase_H_like"/>
    <property type="match status" value="1"/>
</dbReference>
<keyword evidence="3" id="KW-1185">Reference proteome</keyword>
<dbReference type="InterPro" id="IPR053151">
    <property type="entry name" value="RNase_H-like"/>
</dbReference>